<accession>A0A7Z1AEZ2</accession>
<comment type="catalytic activity">
    <reaction evidence="1">
        <text>S-ubiquitinyl-[E2 ubiquitin-conjugating enzyme]-L-cysteine + [acceptor protein]-L-lysine = [E2 ubiquitin-conjugating enzyme]-L-cysteine + N(6)-ubiquitinyl-[acceptor protein]-L-lysine.</text>
        <dbReference type="EC" id="2.3.2.27"/>
    </reaction>
</comment>
<keyword evidence="11 13" id="KW-0472">Membrane</keyword>
<organism evidence="15 16">
    <name type="scientific">Candidatus Thiodiazotropha endolucinida</name>
    <dbReference type="NCBI Taxonomy" id="1655433"/>
    <lineage>
        <taxon>Bacteria</taxon>
        <taxon>Pseudomonadati</taxon>
        <taxon>Pseudomonadota</taxon>
        <taxon>Gammaproteobacteria</taxon>
        <taxon>Chromatiales</taxon>
        <taxon>Sedimenticolaceae</taxon>
        <taxon>Candidatus Thiodiazotropha</taxon>
    </lineage>
</organism>
<feature type="region of interest" description="Disordered" evidence="12">
    <location>
        <begin position="128"/>
        <end position="151"/>
    </location>
</feature>
<evidence type="ECO:0000256" key="12">
    <source>
        <dbReference type="SAM" id="MobiDB-lite"/>
    </source>
</evidence>
<evidence type="ECO:0000256" key="5">
    <source>
        <dbReference type="ARBA" id="ARBA00022692"/>
    </source>
</evidence>
<feature type="transmembrane region" description="Helical" evidence="13">
    <location>
        <begin position="290"/>
        <end position="311"/>
    </location>
</feature>
<dbReference type="Proteomes" id="UP000094769">
    <property type="component" value="Unassembled WGS sequence"/>
</dbReference>
<dbReference type="AlphaFoldDB" id="A0A7Z1AEZ2"/>
<dbReference type="InterPro" id="IPR018247">
    <property type="entry name" value="EF_Hand_1_Ca_BS"/>
</dbReference>
<keyword evidence="6" id="KW-0479">Metal-binding</keyword>
<reference evidence="15 16" key="1">
    <citation type="submission" date="2016-06" db="EMBL/GenBank/DDBJ databases">
        <title>Genome sequence of endosymbiont of Candidatus Endolucinida thiodiazotropha.</title>
        <authorList>
            <person name="Poehlein A."/>
            <person name="Koenig S."/>
            <person name="Heiden S.E."/>
            <person name="Thuermer A."/>
            <person name="Voget S."/>
            <person name="Daniel R."/>
            <person name="Markert S."/>
            <person name="Gros O."/>
            <person name="Schweder T."/>
        </authorList>
    </citation>
    <scope>NUCLEOTIDE SEQUENCE [LARGE SCALE GENOMIC DNA]</scope>
    <source>
        <strain evidence="15 16">COS</strain>
    </source>
</reference>
<evidence type="ECO:0000256" key="8">
    <source>
        <dbReference type="ARBA" id="ARBA00022786"/>
    </source>
</evidence>
<dbReference type="GO" id="GO:0005509">
    <property type="term" value="F:calcium ion binding"/>
    <property type="evidence" value="ECO:0007669"/>
    <property type="project" value="InterPro"/>
</dbReference>
<dbReference type="InterPro" id="IPR022170">
    <property type="entry name" value="MUL1-like"/>
</dbReference>
<dbReference type="Pfam" id="PF12483">
    <property type="entry name" value="GIDE"/>
    <property type="match status" value="1"/>
</dbReference>
<evidence type="ECO:0000313" key="15">
    <source>
        <dbReference type="EMBL" id="ODJ87371.1"/>
    </source>
</evidence>
<keyword evidence="16" id="KW-1185">Reference proteome</keyword>
<dbReference type="InterPro" id="IPR002048">
    <property type="entry name" value="EF_hand_dom"/>
</dbReference>
<evidence type="ECO:0000256" key="13">
    <source>
        <dbReference type="SAM" id="Phobius"/>
    </source>
</evidence>
<keyword evidence="7" id="KW-0863">Zinc-finger</keyword>
<proteinExistence type="predicted"/>
<evidence type="ECO:0000256" key="11">
    <source>
        <dbReference type="ARBA" id="ARBA00023136"/>
    </source>
</evidence>
<dbReference type="OrthoDB" id="7013907at2"/>
<gene>
    <name evidence="15" type="ORF">CODIS_23460</name>
</gene>
<evidence type="ECO:0000256" key="9">
    <source>
        <dbReference type="ARBA" id="ARBA00022833"/>
    </source>
</evidence>
<evidence type="ECO:0000256" key="1">
    <source>
        <dbReference type="ARBA" id="ARBA00000900"/>
    </source>
</evidence>
<feature type="region of interest" description="Disordered" evidence="12">
    <location>
        <begin position="249"/>
        <end position="269"/>
    </location>
</feature>
<feature type="domain" description="EF-hand" evidence="14">
    <location>
        <begin position="213"/>
        <end position="248"/>
    </location>
</feature>
<dbReference type="GO" id="GO:0016567">
    <property type="term" value="P:protein ubiquitination"/>
    <property type="evidence" value="ECO:0007669"/>
    <property type="project" value="InterPro"/>
</dbReference>
<comment type="caution">
    <text evidence="15">The sequence shown here is derived from an EMBL/GenBank/DDBJ whole genome shotgun (WGS) entry which is preliminary data.</text>
</comment>
<dbReference type="EMBL" id="MARB01000012">
    <property type="protein sequence ID" value="ODJ87371.1"/>
    <property type="molecule type" value="Genomic_DNA"/>
</dbReference>
<keyword evidence="5 13" id="KW-0812">Transmembrane</keyword>
<dbReference type="GO" id="GO:0061630">
    <property type="term" value="F:ubiquitin protein ligase activity"/>
    <property type="evidence" value="ECO:0007669"/>
    <property type="project" value="UniProtKB-EC"/>
</dbReference>
<evidence type="ECO:0000256" key="3">
    <source>
        <dbReference type="ARBA" id="ARBA00012483"/>
    </source>
</evidence>
<evidence type="ECO:0000256" key="2">
    <source>
        <dbReference type="ARBA" id="ARBA00004141"/>
    </source>
</evidence>
<feature type="transmembrane region" description="Helical" evidence="13">
    <location>
        <begin position="12"/>
        <end position="32"/>
    </location>
</feature>
<feature type="compositionally biased region" description="Polar residues" evidence="12">
    <location>
        <begin position="252"/>
        <end position="269"/>
    </location>
</feature>
<evidence type="ECO:0000259" key="14">
    <source>
        <dbReference type="PROSITE" id="PS50222"/>
    </source>
</evidence>
<evidence type="ECO:0000256" key="7">
    <source>
        <dbReference type="ARBA" id="ARBA00022771"/>
    </source>
</evidence>
<keyword evidence="4" id="KW-0808">Transferase</keyword>
<keyword evidence="8" id="KW-0833">Ubl conjugation pathway</keyword>
<evidence type="ECO:0000256" key="4">
    <source>
        <dbReference type="ARBA" id="ARBA00022679"/>
    </source>
</evidence>
<evidence type="ECO:0000256" key="10">
    <source>
        <dbReference type="ARBA" id="ARBA00022989"/>
    </source>
</evidence>
<protein>
    <recommendedName>
        <fullName evidence="3">RING-type E3 ubiquitin transferase</fullName>
        <ecNumber evidence="3">2.3.2.27</ecNumber>
    </recommendedName>
</protein>
<keyword evidence="10 13" id="KW-1133">Transmembrane helix</keyword>
<dbReference type="GO" id="GO:0008270">
    <property type="term" value="F:zinc ion binding"/>
    <property type="evidence" value="ECO:0007669"/>
    <property type="project" value="UniProtKB-KW"/>
</dbReference>
<dbReference type="PROSITE" id="PS00018">
    <property type="entry name" value="EF_HAND_1"/>
    <property type="match status" value="1"/>
</dbReference>
<dbReference type="PROSITE" id="PS50222">
    <property type="entry name" value="EF_HAND_2"/>
    <property type="match status" value="1"/>
</dbReference>
<dbReference type="EC" id="2.3.2.27" evidence="3"/>
<sequence>MLGNLAGIGDGYFWFWTLTLTVLTLVALYFTFRNLHRARLIEDTPTSLIRSAPQGYVELTGEAALMTGEPVIAPLSGISCCWWRYKIEKKSDKGWRTVRSDRSESLFLLKDATGECILDPEGANISPSEKSIWYGPNETPSAGPDRGTGTVHRKTERFGVRISTHHTFGGDYRYIEETIVPGDPLYAIGLFSSIGEIDRKAMRDDMIKGRLRQWKADHATLLERFDKNRDGQIDMDEWESVRRSAEREVTREQMQQDQQPLHTLSSTGTNRRPLLISTKAEFELVRHYRLLTLAALAAFFTVGSGAVFFVTSRLTQL</sequence>
<dbReference type="GO" id="GO:0016020">
    <property type="term" value="C:membrane"/>
    <property type="evidence" value="ECO:0007669"/>
    <property type="project" value="UniProtKB-SubCell"/>
</dbReference>
<dbReference type="RefSeq" id="WP_069124928.1">
    <property type="nucleotide sequence ID" value="NZ_MARB01000012.1"/>
</dbReference>
<keyword evidence="9" id="KW-0862">Zinc</keyword>
<comment type="subcellular location">
    <subcellularLocation>
        <location evidence="2">Membrane</location>
        <topology evidence="2">Multi-pass membrane protein</topology>
    </subcellularLocation>
</comment>
<evidence type="ECO:0000313" key="16">
    <source>
        <dbReference type="Proteomes" id="UP000094769"/>
    </source>
</evidence>
<name>A0A7Z1AEZ2_9GAMM</name>
<evidence type="ECO:0000256" key="6">
    <source>
        <dbReference type="ARBA" id="ARBA00022723"/>
    </source>
</evidence>